<dbReference type="Gene3D" id="3.40.50.11950">
    <property type="match status" value="1"/>
</dbReference>
<dbReference type="EMBL" id="JAJSOF020000013">
    <property type="protein sequence ID" value="KAJ4443867.1"/>
    <property type="molecule type" value="Genomic_DNA"/>
</dbReference>
<organism evidence="4 5">
    <name type="scientific">Periplaneta americana</name>
    <name type="common">American cockroach</name>
    <name type="synonym">Blatta americana</name>
    <dbReference type="NCBI Taxonomy" id="6978"/>
    <lineage>
        <taxon>Eukaryota</taxon>
        <taxon>Metazoa</taxon>
        <taxon>Ecdysozoa</taxon>
        <taxon>Arthropoda</taxon>
        <taxon>Hexapoda</taxon>
        <taxon>Insecta</taxon>
        <taxon>Pterygota</taxon>
        <taxon>Neoptera</taxon>
        <taxon>Polyneoptera</taxon>
        <taxon>Dictyoptera</taxon>
        <taxon>Blattodea</taxon>
        <taxon>Blattoidea</taxon>
        <taxon>Blattidae</taxon>
        <taxon>Blattinae</taxon>
        <taxon>Periplaneta</taxon>
    </lineage>
</organism>
<dbReference type="Proteomes" id="UP001148838">
    <property type="component" value="Unassembled WGS sequence"/>
</dbReference>
<reference evidence="4 5" key="1">
    <citation type="journal article" date="2022" name="Allergy">
        <title>Genome assembly and annotation of Periplaneta americana reveal a comprehensive cockroach allergen profile.</title>
        <authorList>
            <person name="Wang L."/>
            <person name="Xiong Q."/>
            <person name="Saelim N."/>
            <person name="Wang L."/>
            <person name="Nong W."/>
            <person name="Wan A.T."/>
            <person name="Shi M."/>
            <person name="Liu X."/>
            <person name="Cao Q."/>
            <person name="Hui J.H.L."/>
            <person name="Sookrung N."/>
            <person name="Leung T.F."/>
            <person name="Tungtrongchitr A."/>
            <person name="Tsui S.K.W."/>
        </authorList>
    </citation>
    <scope>NUCLEOTIDE SEQUENCE [LARGE SCALE GENOMIC DNA]</scope>
    <source>
        <strain evidence="4">PWHHKU_190912</strain>
    </source>
</reference>
<evidence type="ECO:0000256" key="2">
    <source>
        <dbReference type="ARBA" id="ARBA00034629"/>
    </source>
</evidence>
<comment type="caution">
    <text evidence="4">The sequence shown here is derived from an EMBL/GenBank/DDBJ whole genome shotgun (WGS) entry which is preliminary data.</text>
</comment>
<evidence type="ECO:0000256" key="1">
    <source>
        <dbReference type="ARBA" id="ARBA00033696"/>
    </source>
</evidence>
<evidence type="ECO:0000313" key="5">
    <source>
        <dbReference type="Proteomes" id="UP001148838"/>
    </source>
</evidence>
<feature type="domain" description="VIP1 N-terminal" evidence="3">
    <location>
        <begin position="45"/>
        <end position="87"/>
    </location>
</feature>
<comment type="catalytic activity">
    <reaction evidence="2">
        <text>1D-myo-inositol hexakisphosphate + ATP = 1-diphospho-1D-myo-inositol 2,3,4,5,6-pentakisphosphate + ADP</text>
        <dbReference type="Rhea" id="RHEA:37459"/>
        <dbReference type="ChEBI" id="CHEBI:30616"/>
        <dbReference type="ChEBI" id="CHEBI:58130"/>
        <dbReference type="ChEBI" id="CHEBI:74946"/>
        <dbReference type="ChEBI" id="CHEBI:456216"/>
        <dbReference type="EC" id="2.7.4.24"/>
    </reaction>
    <physiologicalReaction direction="left-to-right" evidence="2">
        <dbReference type="Rhea" id="RHEA:37460"/>
    </physiologicalReaction>
</comment>
<dbReference type="InterPro" id="IPR040557">
    <property type="entry name" value="VIP1_N"/>
</dbReference>
<gene>
    <name evidence="4" type="ORF">ANN_05654</name>
</gene>
<evidence type="ECO:0000259" key="3">
    <source>
        <dbReference type="Pfam" id="PF18086"/>
    </source>
</evidence>
<dbReference type="InterPro" id="IPR037446">
    <property type="entry name" value="His_Pase_VIP1"/>
</dbReference>
<comment type="catalytic activity">
    <reaction evidence="1">
        <text>5-diphospho-1D-myo-inositol 1,2,3,4,6-pentakisphosphate + ATP + H(+) = 1,5-bis(diphospho)-1D-myo-inositol 2,3,4,6-tetrakisphosphate + ADP</text>
        <dbReference type="Rhea" id="RHEA:10276"/>
        <dbReference type="ChEBI" id="CHEBI:15378"/>
        <dbReference type="ChEBI" id="CHEBI:30616"/>
        <dbReference type="ChEBI" id="CHEBI:58628"/>
        <dbReference type="ChEBI" id="CHEBI:77983"/>
        <dbReference type="ChEBI" id="CHEBI:456216"/>
        <dbReference type="EC" id="2.7.4.24"/>
    </reaction>
    <physiologicalReaction direction="left-to-right" evidence="1">
        <dbReference type="Rhea" id="RHEA:10277"/>
    </physiologicalReaction>
</comment>
<proteinExistence type="predicted"/>
<protein>
    <recommendedName>
        <fullName evidence="3">VIP1 N-terminal domain-containing protein</fullName>
    </recommendedName>
</protein>
<evidence type="ECO:0000313" key="4">
    <source>
        <dbReference type="EMBL" id="KAJ4443867.1"/>
    </source>
</evidence>
<dbReference type="PANTHER" id="PTHR12750:SF9">
    <property type="entry name" value="INOSITOL HEXAKISPHOSPHATE AND DIPHOSPHOINOSITOL-PENTAKISPHOSPHATE KINASE"/>
    <property type="match status" value="1"/>
</dbReference>
<dbReference type="Pfam" id="PF18086">
    <property type="entry name" value="PPIP5K2_N"/>
    <property type="match status" value="1"/>
</dbReference>
<accession>A0ABQ8TDI4</accession>
<name>A0ABQ8TDI4_PERAM</name>
<dbReference type="PANTHER" id="PTHR12750">
    <property type="entry name" value="DIPHOSPHOINOSITOL PENTAKISPHOSPHATE KINASE"/>
    <property type="match status" value="1"/>
</dbReference>
<sequence>MAGLCEGGNEPSGSLKAICKPDLWKGDLTELGDDDQVAGEEGKQVVVGVCAMAKKSQSKPMREILMRLQEFEYLKMVVFPEEVILKVSFI</sequence>
<keyword evidence="5" id="KW-1185">Reference proteome</keyword>